<reference evidence="1 2" key="1">
    <citation type="submission" date="2019-11" db="EMBL/GenBank/DDBJ databases">
        <authorList>
            <person name="Li J."/>
        </authorList>
    </citation>
    <scope>NUCLEOTIDE SEQUENCE [LARGE SCALE GENOMIC DNA]</scope>
    <source>
        <strain evidence="1 2">MF47</strain>
    </source>
</reference>
<protein>
    <submittedName>
        <fullName evidence="1">Uncharacterized protein</fullName>
    </submittedName>
</protein>
<keyword evidence="2" id="KW-1185">Reference proteome</keyword>
<gene>
    <name evidence="1" type="ORF">GEV26_07990</name>
</gene>
<dbReference type="Gene3D" id="2.20.28.10">
    <property type="match status" value="1"/>
</dbReference>
<dbReference type="SUPFAM" id="SSF57802">
    <property type="entry name" value="Rubredoxin-like"/>
    <property type="match status" value="1"/>
</dbReference>
<dbReference type="EMBL" id="CP045737">
    <property type="protein sequence ID" value="QGG41311.1"/>
    <property type="molecule type" value="Genomic_DNA"/>
</dbReference>
<evidence type="ECO:0000313" key="1">
    <source>
        <dbReference type="EMBL" id="QGG41311.1"/>
    </source>
</evidence>
<name>A0A5Q2MHS4_9ACTN</name>
<accession>A0A5Q2MHS4</accession>
<dbReference type="Proteomes" id="UP000392064">
    <property type="component" value="Chromosome"/>
</dbReference>
<sequence>MTSTLPGANRMDAPWEELEDRGTGYLSVYFSDPIARWPVRAITRPGDNKSDPNIETGTYGLFSTCEPPMRNRIVKDGAATIFFVTTHKPRAGRSLTGYYKIGWFTEGTQGASNSDYALAASSMRFIKPLPVLEVPAELREICASPFRQMRPTSVQHTSALVELIDQADDRTSDYLQEVERLETFALDQCGYAYPSWGRQSGFSWDEAPAFYKDGDVPRIPNSSRSNSWRCQECNYVVQNRALLKMCPICNHVGSLVPFVGVRP</sequence>
<organism evidence="1 2">
    <name type="scientific">Aeromicrobium yanjiei</name>
    <dbReference type="NCBI Taxonomy" id="2662028"/>
    <lineage>
        <taxon>Bacteria</taxon>
        <taxon>Bacillati</taxon>
        <taxon>Actinomycetota</taxon>
        <taxon>Actinomycetes</taxon>
        <taxon>Propionibacteriales</taxon>
        <taxon>Nocardioidaceae</taxon>
        <taxon>Aeromicrobium</taxon>
    </lineage>
</organism>
<dbReference type="KEGG" id="aef:GEV26_07990"/>
<dbReference type="RefSeq" id="WP_153652579.1">
    <property type="nucleotide sequence ID" value="NZ_CP045737.1"/>
</dbReference>
<dbReference type="AlphaFoldDB" id="A0A5Q2MHS4"/>
<proteinExistence type="predicted"/>
<evidence type="ECO:0000313" key="2">
    <source>
        <dbReference type="Proteomes" id="UP000392064"/>
    </source>
</evidence>